<evidence type="ECO:0000313" key="1">
    <source>
        <dbReference type="EMBL" id="RAZ61990.1"/>
    </source>
</evidence>
<reference evidence="1 2" key="1">
    <citation type="submission" date="2018-06" db="EMBL/GenBank/DDBJ databases">
        <title>ACT-28, a chromosomally-encoded AmpC with carbapenemase activity from Enterobacter kobei.</title>
        <authorList>
            <person name="Jousset A.B."/>
            <person name="Oueslati S."/>
            <person name="Bernabeu S."/>
            <person name="Takissian J."/>
            <person name="Creton E."/>
            <person name="Vogel A."/>
            <person name="Cotellon G."/>
            <person name="Bonnin R.A."/>
            <person name="Dortet L."/>
            <person name="Naas T."/>
        </authorList>
    </citation>
    <scope>NUCLEOTIDE SEQUENCE [LARGE SCALE GENOMIC DNA]</scope>
    <source>
        <strain evidence="1 2">99B3</strain>
    </source>
</reference>
<evidence type="ECO:0000313" key="2">
    <source>
        <dbReference type="Proteomes" id="UP000251576"/>
    </source>
</evidence>
<proteinExistence type="predicted"/>
<comment type="caution">
    <text evidence="1">The sequence shown here is derived from an EMBL/GenBank/DDBJ whole genome shotgun (WGS) entry which is preliminary data.</text>
</comment>
<protein>
    <submittedName>
        <fullName evidence="1">Uncharacterized protein</fullName>
    </submittedName>
</protein>
<dbReference type="RefSeq" id="WP_032610480.1">
    <property type="nucleotide sequence ID" value="NZ_CABMNQ010000070.1"/>
</dbReference>
<name>A0A330G291_ENTCL</name>
<dbReference type="EMBL" id="QMDH01000070">
    <property type="protein sequence ID" value="RAZ61990.1"/>
    <property type="molecule type" value="Genomic_DNA"/>
</dbReference>
<dbReference type="Proteomes" id="UP000251576">
    <property type="component" value="Unassembled WGS sequence"/>
</dbReference>
<sequence>MMIKATISNDALRTRIQALRKTSANTLVSTTKFDADALEELLRLRTAVKLRRVRVVQSGTCDCEEPCECMPGLYVTVDSGVGHGQAVWTYRDDGKSGLAYWCEFMGLAPFWAEDQMNAAELLREKLAWLGEHVEVVPW</sequence>
<dbReference type="AlphaFoldDB" id="A0A330G291"/>
<accession>A0A330G291</accession>
<organism evidence="1 2">
    <name type="scientific">Enterobacter cloacae</name>
    <dbReference type="NCBI Taxonomy" id="550"/>
    <lineage>
        <taxon>Bacteria</taxon>
        <taxon>Pseudomonadati</taxon>
        <taxon>Pseudomonadota</taxon>
        <taxon>Gammaproteobacteria</taxon>
        <taxon>Enterobacterales</taxon>
        <taxon>Enterobacteriaceae</taxon>
        <taxon>Enterobacter</taxon>
        <taxon>Enterobacter cloacae complex</taxon>
    </lineage>
</organism>
<gene>
    <name evidence="1" type="ORF">DP202_25285</name>
</gene>